<reference evidence="4" key="1">
    <citation type="submission" date="2019-11" db="EMBL/GenBank/DDBJ databases">
        <authorList>
            <person name="Kojima H."/>
        </authorList>
    </citation>
    <scope>NUCLEOTIDE SEQUENCE</scope>
    <source>
        <strain evidence="4">H1576</strain>
    </source>
</reference>
<reference evidence="4" key="2">
    <citation type="submission" date="2021-04" db="EMBL/GenBank/DDBJ databases">
        <title>Isolation and characterization of a novel species of the genus Sulfurimonas.</title>
        <authorList>
            <person name="Fukui M."/>
        </authorList>
    </citation>
    <scope>NUCLEOTIDE SEQUENCE</scope>
    <source>
        <strain evidence="4">H1576</strain>
    </source>
</reference>
<dbReference type="SUPFAM" id="SSF52821">
    <property type="entry name" value="Rhodanese/Cell cycle control phosphatase"/>
    <property type="match status" value="2"/>
</dbReference>
<sequence length="288" mass="32790">MKFLLSLLLLGLQLFSSEAFITPKQLKEKLDNKNLVILDTTDTKVFNEGHIPNAISIDAGKFRHQVGKYQLINSSSDIQTLAQSLGINNDSEVVLYGHNIDKDILKASYIALALVANGLENVSILNGGYPDWVSEYEFDNLISKKTTTPKRGNFKANFDANILVDKDYVLDRIGKVAMIEARPSEYYYGKKQSPGVKRLGHIPKAKSSYWRDKFDIDYRVRKDSELKAIYLDNNFLNKNKEVITYCTGGLEASMNWYILTQHLKFKDVKIYDASMREWGNLDDTPLVK</sequence>
<dbReference type="InterPro" id="IPR051126">
    <property type="entry name" value="Thiosulfate_sulfurtransferase"/>
</dbReference>
<evidence type="ECO:0000313" key="5">
    <source>
        <dbReference type="Proteomes" id="UP000671852"/>
    </source>
</evidence>
<feature type="domain" description="Rhodanese" evidence="3">
    <location>
        <begin position="31"/>
        <end position="137"/>
    </location>
</feature>
<accession>A0A975GBR3</accession>
<proteinExistence type="predicted"/>
<dbReference type="SMART" id="SM00450">
    <property type="entry name" value="RHOD"/>
    <property type="match status" value="2"/>
</dbReference>
<protein>
    <submittedName>
        <fullName evidence="4">Thiosulfate sulfurtransferase</fullName>
    </submittedName>
</protein>
<dbReference type="InterPro" id="IPR001763">
    <property type="entry name" value="Rhodanese-like_dom"/>
</dbReference>
<dbReference type="PANTHER" id="PTHR43855">
    <property type="entry name" value="THIOSULFATE SULFURTRANSFERASE"/>
    <property type="match status" value="1"/>
</dbReference>
<feature type="chain" id="PRO_5037560702" evidence="2">
    <location>
        <begin position="22"/>
        <end position="288"/>
    </location>
</feature>
<evidence type="ECO:0000256" key="2">
    <source>
        <dbReference type="SAM" id="SignalP"/>
    </source>
</evidence>
<dbReference type="PROSITE" id="PS50206">
    <property type="entry name" value="RHODANESE_3"/>
    <property type="match status" value="2"/>
</dbReference>
<dbReference type="RefSeq" id="WP_207562230.1">
    <property type="nucleotide sequence ID" value="NZ_CP046072.1"/>
</dbReference>
<dbReference type="CDD" id="cd01448">
    <property type="entry name" value="TST_Repeat_1"/>
    <property type="match status" value="1"/>
</dbReference>
<evidence type="ECO:0000313" key="4">
    <source>
        <dbReference type="EMBL" id="QSZ40956.1"/>
    </source>
</evidence>
<keyword evidence="2" id="KW-0732">Signal</keyword>
<feature type="signal peptide" evidence="2">
    <location>
        <begin position="1"/>
        <end position="21"/>
    </location>
</feature>
<dbReference type="PANTHER" id="PTHR43855:SF1">
    <property type="entry name" value="THIOSULFATE SULFURTRANSFERASE"/>
    <property type="match status" value="1"/>
</dbReference>
<keyword evidence="1" id="KW-0677">Repeat</keyword>
<feature type="domain" description="Rhodanese" evidence="3">
    <location>
        <begin position="172"/>
        <end position="287"/>
    </location>
</feature>
<name>A0A975GBR3_9BACT</name>
<dbReference type="EMBL" id="CP046072">
    <property type="protein sequence ID" value="QSZ40956.1"/>
    <property type="molecule type" value="Genomic_DNA"/>
</dbReference>
<dbReference type="Proteomes" id="UP000671852">
    <property type="component" value="Chromosome"/>
</dbReference>
<organism evidence="4 5">
    <name type="scientific">Sulfurimonas aquatica</name>
    <dbReference type="NCBI Taxonomy" id="2672570"/>
    <lineage>
        <taxon>Bacteria</taxon>
        <taxon>Pseudomonadati</taxon>
        <taxon>Campylobacterota</taxon>
        <taxon>Epsilonproteobacteria</taxon>
        <taxon>Campylobacterales</taxon>
        <taxon>Sulfurimonadaceae</taxon>
        <taxon>Sulfurimonas</taxon>
    </lineage>
</organism>
<dbReference type="KEGG" id="saqt:GJV85_02110"/>
<evidence type="ECO:0000259" key="3">
    <source>
        <dbReference type="PROSITE" id="PS50206"/>
    </source>
</evidence>
<keyword evidence="5" id="KW-1185">Reference proteome</keyword>
<gene>
    <name evidence="4" type="ORF">GJV85_02110</name>
</gene>
<dbReference type="Gene3D" id="3.40.250.10">
    <property type="entry name" value="Rhodanese-like domain"/>
    <property type="match status" value="2"/>
</dbReference>
<evidence type="ECO:0000256" key="1">
    <source>
        <dbReference type="ARBA" id="ARBA00022737"/>
    </source>
</evidence>
<dbReference type="InterPro" id="IPR036873">
    <property type="entry name" value="Rhodanese-like_dom_sf"/>
</dbReference>
<dbReference type="Pfam" id="PF00581">
    <property type="entry name" value="Rhodanese"/>
    <property type="match status" value="2"/>
</dbReference>
<dbReference type="AlphaFoldDB" id="A0A975GBR3"/>